<evidence type="ECO:0000256" key="2">
    <source>
        <dbReference type="ARBA" id="ARBA00022692"/>
    </source>
</evidence>
<sequence>MEATETRRPLVFGLGISMISIAFLFVSIRFYCRTVLIRALGFDDLFILLATFALISYTALLFFGTYRFLGHHIWDRAFMAQMEENTQSNLVTLSICAFLTIIIMTCTIISTLMTYLRLFEDRLNRWFCYSIMTFTVSFSVLSIVIFSILISAGKFFIVDPTGKINPTVEIVIYTSLCMCHDWSSYLVNFFSENEQRQTMGFCFGHRLEPSSTFSRRNMPLRFRLQTDLRKDVPDILCQHP</sequence>
<feature type="transmembrane region" description="Helical" evidence="6">
    <location>
        <begin position="12"/>
        <end position="32"/>
    </location>
</feature>
<keyword evidence="3 6" id="KW-1133">Transmembrane helix</keyword>
<dbReference type="PANTHER" id="PTHR33048:SF47">
    <property type="entry name" value="INTEGRAL MEMBRANE PROTEIN-RELATED"/>
    <property type="match status" value="1"/>
</dbReference>
<dbReference type="GO" id="GO:0016020">
    <property type="term" value="C:membrane"/>
    <property type="evidence" value="ECO:0007669"/>
    <property type="project" value="UniProtKB-SubCell"/>
</dbReference>
<organism evidence="8 9">
    <name type="scientific">Corynespora cassiicola Philippines</name>
    <dbReference type="NCBI Taxonomy" id="1448308"/>
    <lineage>
        <taxon>Eukaryota</taxon>
        <taxon>Fungi</taxon>
        <taxon>Dikarya</taxon>
        <taxon>Ascomycota</taxon>
        <taxon>Pezizomycotina</taxon>
        <taxon>Dothideomycetes</taxon>
        <taxon>Pleosporomycetidae</taxon>
        <taxon>Pleosporales</taxon>
        <taxon>Corynesporascaceae</taxon>
        <taxon>Corynespora</taxon>
    </lineage>
</organism>
<protein>
    <recommendedName>
        <fullName evidence="7">Rhodopsin domain-containing protein</fullName>
    </recommendedName>
</protein>
<feature type="domain" description="Rhodopsin" evidence="7">
    <location>
        <begin position="28"/>
        <end position="145"/>
    </location>
</feature>
<name>A0A2T2NY53_CORCC</name>
<evidence type="ECO:0000256" key="4">
    <source>
        <dbReference type="ARBA" id="ARBA00023136"/>
    </source>
</evidence>
<feature type="transmembrane region" description="Helical" evidence="6">
    <location>
        <begin position="44"/>
        <end position="69"/>
    </location>
</feature>
<reference evidence="8 9" key="1">
    <citation type="journal article" date="2018" name="Front. Microbiol.">
        <title>Genome-Wide Analysis of Corynespora cassiicola Leaf Fall Disease Putative Effectors.</title>
        <authorList>
            <person name="Lopez D."/>
            <person name="Ribeiro S."/>
            <person name="Label P."/>
            <person name="Fumanal B."/>
            <person name="Venisse J.S."/>
            <person name="Kohler A."/>
            <person name="de Oliveira R.R."/>
            <person name="Labutti K."/>
            <person name="Lipzen A."/>
            <person name="Lail K."/>
            <person name="Bauer D."/>
            <person name="Ohm R.A."/>
            <person name="Barry K.W."/>
            <person name="Spatafora J."/>
            <person name="Grigoriev I.V."/>
            <person name="Martin F.M."/>
            <person name="Pujade-Renaud V."/>
        </authorList>
    </citation>
    <scope>NUCLEOTIDE SEQUENCE [LARGE SCALE GENOMIC DNA]</scope>
    <source>
        <strain evidence="8 9">Philippines</strain>
    </source>
</reference>
<keyword evidence="9" id="KW-1185">Reference proteome</keyword>
<keyword evidence="4 6" id="KW-0472">Membrane</keyword>
<dbReference type="PANTHER" id="PTHR33048">
    <property type="entry name" value="PTH11-LIKE INTEGRAL MEMBRANE PROTEIN (AFU_ORTHOLOGUE AFUA_5G11245)"/>
    <property type="match status" value="1"/>
</dbReference>
<dbReference type="STRING" id="1448308.A0A2T2NY53"/>
<dbReference type="Proteomes" id="UP000240883">
    <property type="component" value="Unassembled WGS sequence"/>
</dbReference>
<evidence type="ECO:0000256" key="1">
    <source>
        <dbReference type="ARBA" id="ARBA00004141"/>
    </source>
</evidence>
<feature type="transmembrane region" description="Helical" evidence="6">
    <location>
        <begin position="89"/>
        <end position="114"/>
    </location>
</feature>
<evidence type="ECO:0000256" key="5">
    <source>
        <dbReference type="ARBA" id="ARBA00038359"/>
    </source>
</evidence>
<evidence type="ECO:0000313" key="8">
    <source>
        <dbReference type="EMBL" id="PSN70351.1"/>
    </source>
</evidence>
<dbReference type="Pfam" id="PF20684">
    <property type="entry name" value="Fung_rhodopsin"/>
    <property type="match status" value="1"/>
</dbReference>
<accession>A0A2T2NY53</accession>
<feature type="transmembrane region" description="Helical" evidence="6">
    <location>
        <begin position="126"/>
        <end position="150"/>
    </location>
</feature>
<dbReference type="EMBL" id="KZ678132">
    <property type="protein sequence ID" value="PSN70351.1"/>
    <property type="molecule type" value="Genomic_DNA"/>
</dbReference>
<evidence type="ECO:0000259" key="7">
    <source>
        <dbReference type="Pfam" id="PF20684"/>
    </source>
</evidence>
<gene>
    <name evidence="8" type="ORF">BS50DRAFT_632249</name>
</gene>
<dbReference type="AlphaFoldDB" id="A0A2T2NY53"/>
<dbReference type="InterPro" id="IPR049326">
    <property type="entry name" value="Rhodopsin_dom_fungi"/>
</dbReference>
<proteinExistence type="inferred from homology"/>
<evidence type="ECO:0000256" key="3">
    <source>
        <dbReference type="ARBA" id="ARBA00022989"/>
    </source>
</evidence>
<evidence type="ECO:0000256" key="6">
    <source>
        <dbReference type="SAM" id="Phobius"/>
    </source>
</evidence>
<evidence type="ECO:0000313" key="9">
    <source>
        <dbReference type="Proteomes" id="UP000240883"/>
    </source>
</evidence>
<keyword evidence="2 6" id="KW-0812">Transmembrane</keyword>
<comment type="similarity">
    <text evidence="5">Belongs to the SAT4 family.</text>
</comment>
<comment type="subcellular location">
    <subcellularLocation>
        <location evidence="1">Membrane</location>
        <topology evidence="1">Multi-pass membrane protein</topology>
    </subcellularLocation>
</comment>
<dbReference type="InterPro" id="IPR052337">
    <property type="entry name" value="SAT4-like"/>
</dbReference>